<feature type="domain" description="Major facilitator superfamily (MFS) profile" evidence="9">
    <location>
        <begin position="23"/>
        <end position="453"/>
    </location>
</feature>
<dbReference type="Pfam" id="PF07690">
    <property type="entry name" value="MFS_1"/>
    <property type="match status" value="1"/>
</dbReference>
<dbReference type="PROSITE" id="PS50850">
    <property type="entry name" value="MFS"/>
    <property type="match status" value="1"/>
</dbReference>
<dbReference type="PRINTS" id="PR01035">
    <property type="entry name" value="TCRTETA"/>
</dbReference>
<evidence type="ECO:0000259" key="9">
    <source>
        <dbReference type="PROSITE" id="PS50850"/>
    </source>
</evidence>
<dbReference type="GO" id="GO:0016020">
    <property type="term" value="C:membrane"/>
    <property type="evidence" value="ECO:0007669"/>
    <property type="project" value="UniProtKB-SubCell"/>
</dbReference>
<feature type="transmembrane region" description="Helical" evidence="8">
    <location>
        <begin position="94"/>
        <end position="118"/>
    </location>
</feature>
<dbReference type="OrthoDB" id="5086884at2759"/>
<evidence type="ECO:0000256" key="5">
    <source>
        <dbReference type="ARBA" id="ARBA00022989"/>
    </source>
</evidence>
<comment type="similarity">
    <text evidence="2">Belongs to the major facilitator superfamily. Vesicular transporter family.</text>
</comment>
<feature type="transmembrane region" description="Helical" evidence="8">
    <location>
        <begin position="427"/>
        <end position="449"/>
    </location>
</feature>
<reference evidence="10" key="2">
    <citation type="journal article" date="2023" name="IMA Fungus">
        <title>Comparative genomic study of the Penicillium genus elucidates a diverse pangenome and 15 lateral gene transfer events.</title>
        <authorList>
            <person name="Petersen C."/>
            <person name="Sorensen T."/>
            <person name="Nielsen M.R."/>
            <person name="Sondergaard T.E."/>
            <person name="Sorensen J.L."/>
            <person name="Fitzpatrick D.A."/>
            <person name="Frisvad J.C."/>
            <person name="Nielsen K.L."/>
        </authorList>
    </citation>
    <scope>NUCLEOTIDE SEQUENCE</scope>
    <source>
        <strain evidence="10">IBT 29864</strain>
    </source>
</reference>
<dbReference type="Gene3D" id="1.20.1250.20">
    <property type="entry name" value="MFS general substrate transporter like domains"/>
    <property type="match status" value="2"/>
</dbReference>
<keyword evidence="5 8" id="KW-1133">Transmembrane helix</keyword>
<evidence type="ECO:0000256" key="2">
    <source>
        <dbReference type="ARBA" id="ARBA00006829"/>
    </source>
</evidence>
<dbReference type="GeneID" id="81438857"/>
<evidence type="ECO:0000256" key="3">
    <source>
        <dbReference type="ARBA" id="ARBA00022448"/>
    </source>
</evidence>
<dbReference type="RefSeq" id="XP_056555091.1">
    <property type="nucleotide sequence ID" value="XM_056699678.1"/>
</dbReference>
<feature type="transmembrane region" description="Helical" evidence="8">
    <location>
        <begin position="288"/>
        <end position="308"/>
    </location>
</feature>
<feature type="transmembrane region" description="Helical" evidence="8">
    <location>
        <begin position="320"/>
        <end position="340"/>
    </location>
</feature>
<dbReference type="InterPro" id="IPR011701">
    <property type="entry name" value="MFS"/>
</dbReference>
<gene>
    <name evidence="10" type="ORF">N7496_006749</name>
</gene>
<feature type="transmembrane region" description="Helical" evidence="8">
    <location>
        <begin position="21"/>
        <end position="42"/>
    </location>
</feature>
<accession>A0A9W9S232</accession>
<organism evidence="10 11">
    <name type="scientific">Penicillium cataractarum</name>
    <dbReference type="NCBI Taxonomy" id="2100454"/>
    <lineage>
        <taxon>Eukaryota</taxon>
        <taxon>Fungi</taxon>
        <taxon>Dikarya</taxon>
        <taxon>Ascomycota</taxon>
        <taxon>Pezizomycotina</taxon>
        <taxon>Eurotiomycetes</taxon>
        <taxon>Eurotiomycetidae</taxon>
        <taxon>Eurotiales</taxon>
        <taxon>Aspergillaceae</taxon>
        <taxon>Penicillium</taxon>
    </lineage>
</organism>
<feature type="transmembrane region" description="Helical" evidence="8">
    <location>
        <begin position="62"/>
        <end position="82"/>
    </location>
</feature>
<dbReference type="Proteomes" id="UP001147782">
    <property type="component" value="Unassembled WGS sequence"/>
</dbReference>
<evidence type="ECO:0000256" key="4">
    <source>
        <dbReference type="ARBA" id="ARBA00022692"/>
    </source>
</evidence>
<feature type="transmembrane region" description="Helical" evidence="8">
    <location>
        <begin position="352"/>
        <end position="378"/>
    </location>
</feature>
<feature type="transmembrane region" description="Helical" evidence="8">
    <location>
        <begin position="251"/>
        <end position="268"/>
    </location>
</feature>
<sequence>MTTTGDSETSSPRWTWRSAKWFILATVALALFIEIFLYGFLVPMLPYMLEERMHQDPKQTQRLTSISLALHGLVSAFGGPLIGHLADKAPNRKIPFLVALAGCIVGTFMVACTTDVGVFFGGRVLQGISGSGAWIVGLATAADTVGPERIGTTMGIIMAFVNAAMVTGPMVSGLILEMAGYWFTWSVPVVILVIDVVARLLMVEKKEDGKTLADAQETDPLLESSGEEESRQDGKTPTANFWRTMLGNSRVMTALVIGVWGPTLNTSFNATLPLHVLDIFGWGPSRVGLMFFFLSLPGLPISPLAGYLRDRIGTRTPATIALTLQGVFLVLLGFAGNKQFEWSSAAGRGKALYIFCCIVFGTLRPFVSGIGPVELTCVVKAEEAKNPGIFGPRGGLSRVFSLVEVAATSGMTLGPILAGALTERFGYYTMCWTLSVISIIMATMARIFLGSKSTQEENRPQEESVE</sequence>
<feature type="transmembrane region" description="Helical" evidence="8">
    <location>
        <begin position="399"/>
        <end position="421"/>
    </location>
</feature>
<keyword evidence="4 8" id="KW-0812">Transmembrane</keyword>
<keyword evidence="11" id="KW-1185">Reference proteome</keyword>
<dbReference type="InterPro" id="IPR036259">
    <property type="entry name" value="MFS_trans_sf"/>
</dbReference>
<evidence type="ECO:0000256" key="7">
    <source>
        <dbReference type="SAM" id="MobiDB-lite"/>
    </source>
</evidence>
<keyword evidence="3" id="KW-0813">Transport</keyword>
<dbReference type="PANTHER" id="PTHR23506:SF35">
    <property type="entry name" value="MAJOR FACILITATOR SUPERFAMILY (MFS) PROFILE DOMAIN-CONTAINING PROTEIN-RELATED"/>
    <property type="match status" value="1"/>
</dbReference>
<dbReference type="InterPro" id="IPR001958">
    <property type="entry name" value="Tet-R_TetA/multi-R_MdtG-like"/>
</dbReference>
<evidence type="ECO:0000256" key="6">
    <source>
        <dbReference type="ARBA" id="ARBA00023136"/>
    </source>
</evidence>
<evidence type="ECO:0000256" key="1">
    <source>
        <dbReference type="ARBA" id="ARBA00004141"/>
    </source>
</evidence>
<dbReference type="EMBL" id="JAPZBS010000005">
    <property type="protein sequence ID" value="KAJ5370657.1"/>
    <property type="molecule type" value="Genomic_DNA"/>
</dbReference>
<proteinExistence type="inferred from homology"/>
<feature type="transmembrane region" description="Helical" evidence="8">
    <location>
        <begin position="154"/>
        <end position="176"/>
    </location>
</feature>
<feature type="transmembrane region" description="Helical" evidence="8">
    <location>
        <begin position="124"/>
        <end position="142"/>
    </location>
</feature>
<evidence type="ECO:0000313" key="10">
    <source>
        <dbReference type="EMBL" id="KAJ5370657.1"/>
    </source>
</evidence>
<comment type="caution">
    <text evidence="10">The sequence shown here is derived from an EMBL/GenBank/DDBJ whole genome shotgun (WGS) entry which is preliminary data.</text>
</comment>
<dbReference type="GO" id="GO:0022857">
    <property type="term" value="F:transmembrane transporter activity"/>
    <property type="evidence" value="ECO:0007669"/>
    <property type="project" value="InterPro"/>
</dbReference>
<dbReference type="PANTHER" id="PTHR23506">
    <property type="entry name" value="GH10249P"/>
    <property type="match status" value="1"/>
</dbReference>
<evidence type="ECO:0000256" key="8">
    <source>
        <dbReference type="SAM" id="Phobius"/>
    </source>
</evidence>
<dbReference type="InterPro" id="IPR050930">
    <property type="entry name" value="MFS_Vesicular_Transporter"/>
</dbReference>
<evidence type="ECO:0000313" key="11">
    <source>
        <dbReference type="Proteomes" id="UP001147782"/>
    </source>
</evidence>
<feature type="region of interest" description="Disordered" evidence="7">
    <location>
        <begin position="212"/>
        <end position="238"/>
    </location>
</feature>
<feature type="transmembrane region" description="Helical" evidence="8">
    <location>
        <begin position="182"/>
        <end position="202"/>
    </location>
</feature>
<dbReference type="CDD" id="cd17325">
    <property type="entry name" value="MFS_MdtG_SLC18_like"/>
    <property type="match status" value="1"/>
</dbReference>
<protein>
    <recommendedName>
        <fullName evidence="9">Major facilitator superfamily (MFS) profile domain-containing protein</fullName>
    </recommendedName>
</protein>
<comment type="subcellular location">
    <subcellularLocation>
        <location evidence="1">Membrane</location>
        <topology evidence="1">Multi-pass membrane protein</topology>
    </subcellularLocation>
</comment>
<dbReference type="InterPro" id="IPR020846">
    <property type="entry name" value="MFS_dom"/>
</dbReference>
<keyword evidence="6 8" id="KW-0472">Membrane</keyword>
<reference evidence="10" key="1">
    <citation type="submission" date="2022-11" db="EMBL/GenBank/DDBJ databases">
        <authorList>
            <person name="Petersen C."/>
        </authorList>
    </citation>
    <scope>NUCLEOTIDE SEQUENCE</scope>
    <source>
        <strain evidence="10">IBT 29864</strain>
    </source>
</reference>
<name>A0A9W9S232_9EURO</name>
<dbReference type="SUPFAM" id="SSF103473">
    <property type="entry name" value="MFS general substrate transporter"/>
    <property type="match status" value="1"/>
</dbReference>
<dbReference type="AlphaFoldDB" id="A0A9W9S232"/>